<dbReference type="InterPro" id="IPR036812">
    <property type="entry name" value="NAD(P)_OxRdtase_dom_sf"/>
</dbReference>
<dbReference type="InterPro" id="IPR053135">
    <property type="entry name" value="AKR2_Oxidoreductase"/>
</dbReference>
<protein>
    <submittedName>
        <fullName evidence="2">Aldo/keto reductase</fullName>
    </submittedName>
</protein>
<keyword evidence="3" id="KW-1185">Reference proteome</keyword>
<accession>A0A5B7TMF4</accession>
<dbReference type="Pfam" id="PF00248">
    <property type="entry name" value="Aldo_ket_red"/>
    <property type="match status" value="1"/>
</dbReference>
<reference evidence="2 3" key="1">
    <citation type="submission" date="2019-05" db="EMBL/GenBank/DDBJ databases">
        <title>Algicella ahnfeltiae gen. nov., sp. nov., a novel marine bacterium of the family Flavobacteriaceae isolated from a red alga.</title>
        <authorList>
            <person name="Nedashkovskaya O.I."/>
            <person name="Kukhlevskiy A.D."/>
            <person name="Kim S.-G."/>
            <person name="Zhukova N.V."/>
            <person name="Mikhailov V.V."/>
        </authorList>
    </citation>
    <scope>NUCLEOTIDE SEQUENCE [LARGE SCALE GENOMIC DNA]</scope>
    <source>
        <strain evidence="2 3">10Alg115</strain>
    </source>
</reference>
<name>A0A5B7TMF4_9FLAO</name>
<evidence type="ECO:0000313" key="2">
    <source>
        <dbReference type="EMBL" id="QCX37665.1"/>
    </source>
</evidence>
<dbReference type="PANTHER" id="PTHR43312">
    <property type="entry name" value="D-THREO-ALDOSE 1-DEHYDROGENASE"/>
    <property type="match status" value="1"/>
</dbReference>
<organism evidence="2 3">
    <name type="scientific">Aureibaculum algae</name>
    <dbReference type="NCBI Taxonomy" id="2584122"/>
    <lineage>
        <taxon>Bacteria</taxon>
        <taxon>Pseudomonadati</taxon>
        <taxon>Bacteroidota</taxon>
        <taxon>Flavobacteriia</taxon>
        <taxon>Flavobacteriales</taxon>
        <taxon>Flavobacteriaceae</taxon>
        <taxon>Aureibaculum</taxon>
    </lineage>
</organism>
<proteinExistence type="predicted"/>
<evidence type="ECO:0000259" key="1">
    <source>
        <dbReference type="Pfam" id="PF00248"/>
    </source>
</evidence>
<dbReference type="CDD" id="cd19086">
    <property type="entry name" value="AKR_AKR11C1"/>
    <property type="match status" value="1"/>
</dbReference>
<dbReference type="OrthoDB" id="9773828at2"/>
<dbReference type="EMBL" id="CP040749">
    <property type="protein sequence ID" value="QCX37665.1"/>
    <property type="molecule type" value="Genomic_DNA"/>
</dbReference>
<gene>
    <name evidence="2" type="ORF">FF125_04160</name>
</gene>
<sequence length="321" mass="35542">MKYRTLGRTGLTLSEISLGTWAFGNNVYGGVAEKDGIKTINAGIDLGINIFDTAPQYGTDKQDGVAEIVLGKALKGKRDKVHISSKFGRNPCIEGGRSLFYKSRVIDSVEESLKRLQTDYIDVLFFHSPFSSDEIHDDVWEGIEQVKKQGKVRFIGHSISMFNQTENMAREWAKEGKIDVVQVVLSLMNREAQQLVNTLSKEHNIGVFARECLANGFLSGTITKNTVFEKNTLNARYSKAALAERVDQVEAFKFLIRDDITNMPQAALKWVLDQKGVSTVLSGAKNSYELEGAVSASTAKSFTADELKLAQTLLKKDFDAA</sequence>
<dbReference type="PANTHER" id="PTHR43312:SF1">
    <property type="entry name" value="NADP-DEPENDENT OXIDOREDUCTASE DOMAIN-CONTAINING PROTEIN"/>
    <property type="match status" value="1"/>
</dbReference>
<dbReference type="InterPro" id="IPR023210">
    <property type="entry name" value="NADP_OxRdtase_dom"/>
</dbReference>
<dbReference type="AlphaFoldDB" id="A0A5B7TMF4"/>
<dbReference type="SUPFAM" id="SSF51430">
    <property type="entry name" value="NAD(P)-linked oxidoreductase"/>
    <property type="match status" value="1"/>
</dbReference>
<evidence type="ECO:0000313" key="3">
    <source>
        <dbReference type="Proteomes" id="UP000306229"/>
    </source>
</evidence>
<feature type="domain" description="NADP-dependent oxidoreductase" evidence="1">
    <location>
        <begin position="15"/>
        <end position="309"/>
    </location>
</feature>
<dbReference type="KEGG" id="fbe:FF125_04160"/>
<dbReference type="Gene3D" id="3.20.20.100">
    <property type="entry name" value="NADP-dependent oxidoreductase domain"/>
    <property type="match status" value="1"/>
</dbReference>
<dbReference type="RefSeq" id="WP_138948595.1">
    <property type="nucleotide sequence ID" value="NZ_CP040749.1"/>
</dbReference>
<dbReference type="Proteomes" id="UP000306229">
    <property type="component" value="Chromosome"/>
</dbReference>